<evidence type="ECO:0000313" key="2">
    <source>
        <dbReference type="EMBL" id="NNF06009.1"/>
    </source>
</evidence>
<evidence type="ECO:0000256" key="1">
    <source>
        <dbReference type="PIRNR" id="PIRNR033490"/>
    </source>
</evidence>
<keyword evidence="1" id="KW-0255">Endonuclease</keyword>
<keyword evidence="1" id="KW-0540">Nuclease</keyword>
<dbReference type="InterPro" id="IPR003477">
    <property type="entry name" value="PemK-like"/>
</dbReference>
<accession>A0A7Y2E9Y3</accession>
<dbReference type="SUPFAM" id="SSF50118">
    <property type="entry name" value="Cell growth inhibitor/plasmid maintenance toxic component"/>
    <property type="match status" value="1"/>
</dbReference>
<keyword evidence="1" id="KW-0378">Hydrolase</keyword>
<dbReference type="Pfam" id="PF02452">
    <property type="entry name" value="PemK_toxin"/>
    <property type="match status" value="1"/>
</dbReference>
<protein>
    <recommendedName>
        <fullName evidence="1">mRNA interferase</fullName>
        <ecNumber evidence="1">3.1.-.-</ecNumber>
    </recommendedName>
</protein>
<dbReference type="GO" id="GO:0016787">
    <property type="term" value="F:hydrolase activity"/>
    <property type="evidence" value="ECO:0007669"/>
    <property type="project" value="UniProtKB-KW"/>
</dbReference>
<comment type="similarity">
    <text evidence="1">Belongs to the PemK/MazF family.</text>
</comment>
<dbReference type="Proteomes" id="UP000547674">
    <property type="component" value="Unassembled WGS sequence"/>
</dbReference>
<gene>
    <name evidence="2" type="ORF">HKN21_04555</name>
</gene>
<dbReference type="GO" id="GO:0006402">
    <property type="term" value="P:mRNA catabolic process"/>
    <property type="evidence" value="ECO:0007669"/>
    <property type="project" value="TreeGrafter"/>
</dbReference>
<proteinExistence type="inferred from homology"/>
<dbReference type="GO" id="GO:0004521">
    <property type="term" value="F:RNA endonuclease activity"/>
    <property type="evidence" value="ECO:0007669"/>
    <property type="project" value="TreeGrafter"/>
</dbReference>
<dbReference type="InterPro" id="IPR011067">
    <property type="entry name" value="Plasmid_toxin/cell-grow_inhib"/>
</dbReference>
<organism evidence="2 3">
    <name type="scientific">Eiseniibacteriota bacterium</name>
    <dbReference type="NCBI Taxonomy" id="2212470"/>
    <lineage>
        <taxon>Bacteria</taxon>
        <taxon>Candidatus Eiseniibacteriota</taxon>
    </lineage>
</organism>
<dbReference type="GO" id="GO:0003677">
    <property type="term" value="F:DNA binding"/>
    <property type="evidence" value="ECO:0007669"/>
    <property type="project" value="InterPro"/>
</dbReference>
<dbReference type="EMBL" id="JABDJR010000168">
    <property type="protein sequence ID" value="NNF06009.1"/>
    <property type="molecule type" value="Genomic_DNA"/>
</dbReference>
<dbReference type="PANTHER" id="PTHR33988">
    <property type="entry name" value="ENDORIBONUCLEASE MAZF-RELATED"/>
    <property type="match status" value="1"/>
</dbReference>
<evidence type="ECO:0000313" key="3">
    <source>
        <dbReference type="Proteomes" id="UP000547674"/>
    </source>
</evidence>
<name>A0A7Y2E9Y3_UNCEI</name>
<reference evidence="2 3" key="1">
    <citation type="submission" date="2020-03" db="EMBL/GenBank/DDBJ databases">
        <title>Metabolic flexibility allows generalist bacteria to become dominant in a frequently disturbed ecosystem.</title>
        <authorList>
            <person name="Chen Y.-J."/>
            <person name="Leung P.M."/>
            <person name="Bay S.K."/>
            <person name="Hugenholtz P."/>
            <person name="Kessler A.J."/>
            <person name="Shelley G."/>
            <person name="Waite D.W."/>
            <person name="Cook P.L."/>
            <person name="Greening C."/>
        </authorList>
    </citation>
    <scope>NUCLEOTIDE SEQUENCE [LARGE SCALE GENOMIC DNA]</scope>
    <source>
        <strain evidence="2">SS_bin_28</strain>
    </source>
</reference>
<dbReference type="PIRSF" id="PIRSF033490">
    <property type="entry name" value="MazF"/>
    <property type="match status" value="1"/>
</dbReference>
<sequence>MNRGEIWWAELPNPRGSEPGFRRPVLIVQANAFNASQIRTVIVAAITSNLKLEEAPGNVRLSKRHSKLSKTSVVNVSQLLTIDRCFLVQKACKIPRSAQDLVDSGIRLALDLE</sequence>
<comment type="function">
    <text evidence="1">Toxic component of a type II toxin-antitoxin (TA) system.</text>
</comment>
<dbReference type="EC" id="3.1.-.-" evidence="1"/>
<dbReference type="GO" id="GO:0016075">
    <property type="term" value="P:rRNA catabolic process"/>
    <property type="evidence" value="ECO:0007669"/>
    <property type="project" value="TreeGrafter"/>
</dbReference>
<dbReference type="Gene3D" id="2.30.30.110">
    <property type="match status" value="1"/>
</dbReference>
<dbReference type="AlphaFoldDB" id="A0A7Y2E9Y3"/>
<comment type="caution">
    <text evidence="2">The sequence shown here is derived from an EMBL/GenBank/DDBJ whole genome shotgun (WGS) entry which is preliminary data.</text>
</comment>
<dbReference type="PANTHER" id="PTHR33988:SF2">
    <property type="entry name" value="ENDORIBONUCLEASE MAZF"/>
    <property type="match status" value="1"/>
</dbReference>